<evidence type="ECO:0008006" key="5">
    <source>
        <dbReference type="Google" id="ProtNLM"/>
    </source>
</evidence>
<evidence type="ECO:0000256" key="1">
    <source>
        <dbReference type="SAM" id="MobiDB-lite"/>
    </source>
</evidence>
<keyword evidence="2" id="KW-0732">Signal</keyword>
<feature type="compositionally biased region" description="Basic and acidic residues" evidence="1">
    <location>
        <begin position="38"/>
        <end position="49"/>
    </location>
</feature>
<dbReference type="EMBL" id="JAUEDM010000001">
    <property type="protein sequence ID" value="KAK3329861.1"/>
    <property type="molecule type" value="Genomic_DNA"/>
</dbReference>
<dbReference type="AlphaFoldDB" id="A0AAE0IRA6"/>
<evidence type="ECO:0000313" key="4">
    <source>
        <dbReference type="Proteomes" id="UP001283341"/>
    </source>
</evidence>
<dbReference type="Proteomes" id="UP001283341">
    <property type="component" value="Unassembled WGS sequence"/>
</dbReference>
<reference evidence="3" key="2">
    <citation type="submission" date="2023-06" db="EMBL/GenBank/DDBJ databases">
        <authorList>
            <consortium name="Lawrence Berkeley National Laboratory"/>
            <person name="Haridas S."/>
            <person name="Hensen N."/>
            <person name="Bonometti L."/>
            <person name="Westerberg I."/>
            <person name="Brannstrom I.O."/>
            <person name="Guillou S."/>
            <person name="Cros-Aarteil S."/>
            <person name="Calhoun S."/>
            <person name="Kuo A."/>
            <person name="Mondo S."/>
            <person name="Pangilinan J."/>
            <person name="Riley R."/>
            <person name="Labutti K."/>
            <person name="Andreopoulos B."/>
            <person name="Lipzen A."/>
            <person name="Chen C."/>
            <person name="Yanf M."/>
            <person name="Daum C."/>
            <person name="Ng V."/>
            <person name="Clum A."/>
            <person name="Steindorff A."/>
            <person name="Ohm R."/>
            <person name="Martin F."/>
            <person name="Silar P."/>
            <person name="Natvig D."/>
            <person name="Lalanne C."/>
            <person name="Gautier V."/>
            <person name="Ament-Velasquez S.L."/>
            <person name="Kruys A."/>
            <person name="Hutchinson M.I."/>
            <person name="Powell A.J."/>
            <person name="Barry K."/>
            <person name="Miller A.N."/>
            <person name="Grigoriev I.V."/>
            <person name="Debuchy R."/>
            <person name="Gladieux P."/>
            <person name="Thoren M.H."/>
            <person name="Johannesson H."/>
        </authorList>
    </citation>
    <scope>NUCLEOTIDE SEQUENCE</scope>
    <source>
        <strain evidence="3">CBS 118394</strain>
    </source>
</reference>
<comment type="caution">
    <text evidence="3">The sequence shown here is derived from an EMBL/GenBank/DDBJ whole genome shotgun (WGS) entry which is preliminary data.</text>
</comment>
<protein>
    <recommendedName>
        <fullName evidence="5">Secreted protein</fullName>
    </recommendedName>
</protein>
<evidence type="ECO:0000256" key="2">
    <source>
        <dbReference type="SAM" id="SignalP"/>
    </source>
</evidence>
<organism evidence="3 4">
    <name type="scientific">Apodospora peruviana</name>
    <dbReference type="NCBI Taxonomy" id="516989"/>
    <lineage>
        <taxon>Eukaryota</taxon>
        <taxon>Fungi</taxon>
        <taxon>Dikarya</taxon>
        <taxon>Ascomycota</taxon>
        <taxon>Pezizomycotina</taxon>
        <taxon>Sordariomycetes</taxon>
        <taxon>Sordariomycetidae</taxon>
        <taxon>Sordariales</taxon>
        <taxon>Lasiosphaeriaceae</taxon>
        <taxon>Apodospora</taxon>
    </lineage>
</organism>
<gene>
    <name evidence="3" type="ORF">B0H66DRAFT_542193</name>
</gene>
<feature type="signal peptide" evidence="2">
    <location>
        <begin position="1"/>
        <end position="20"/>
    </location>
</feature>
<name>A0AAE0IRA6_9PEZI</name>
<evidence type="ECO:0000313" key="3">
    <source>
        <dbReference type="EMBL" id="KAK3329861.1"/>
    </source>
</evidence>
<feature type="chain" id="PRO_5042197731" description="Secreted protein" evidence="2">
    <location>
        <begin position="21"/>
        <end position="75"/>
    </location>
</feature>
<sequence length="75" mass="8358">MRAWHACLVPAVRLLGPATTGPQFAWLVSSLQPCMRLDSRTTRDDKGRDAGPIPVYSQKLSPQHFMAPNSEHQTK</sequence>
<accession>A0AAE0IRA6</accession>
<reference evidence="3" key="1">
    <citation type="journal article" date="2023" name="Mol. Phylogenet. Evol.">
        <title>Genome-scale phylogeny and comparative genomics of the fungal order Sordariales.</title>
        <authorList>
            <person name="Hensen N."/>
            <person name="Bonometti L."/>
            <person name="Westerberg I."/>
            <person name="Brannstrom I.O."/>
            <person name="Guillou S."/>
            <person name="Cros-Aarteil S."/>
            <person name="Calhoun S."/>
            <person name="Haridas S."/>
            <person name="Kuo A."/>
            <person name="Mondo S."/>
            <person name="Pangilinan J."/>
            <person name="Riley R."/>
            <person name="LaButti K."/>
            <person name="Andreopoulos B."/>
            <person name="Lipzen A."/>
            <person name="Chen C."/>
            <person name="Yan M."/>
            <person name="Daum C."/>
            <person name="Ng V."/>
            <person name="Clum A."/>
            <person name="Steindorff A."/>
            <person name="Ohm R.A."/>
            <person name="Martin F."/>
            <person name="Silar P."/>
            <person name="Natvig D.O."/>
            <person name="Lalanne C."/>
            <person name="Gautier V."/>
            <person name="Ament-Velasquez S.L."/>
            <person name="Kruys A."/>
            <person name="Hutchinson M.I."/>
            <person name="Powell A.J."/>
            <person name="Barry K."/>
            <person name="Miller A.N."/>
            <person name="Grigoriev I.V."/>
            <person name="Debuchy R."/>
            <person name="Gladieux P."/>
            <person name="Hiltunen Thoren M."/>
            <person name="Johannesson H."/>
        </authorList>
    </citation>
    <scope>NUCLEOTIDE SEQUENCE</scope>
    <source>
        <strain evidence="3">CBS 118394</strain>
    </source>
</reference>
<feature type="region of interest" description="Disordered" evidence="1">
    <location>
        <begin position="38"/>
        <end position="75"/>
    </location>
</feature>
<keyword evidence="4" id="KW-1185">Reference proteome</keyword>
<proteinExistence type="predicted"/>